<dbReference type="EMBL" id="DYZL01000070">
    <property type="protein sequence ID" value="HJH42888.1"/>
    <property type="molecule type" value="Genomic_DNA"/>
</dbReference>
<evidence type="ECO:0000313" key="4">
    <source>
        <dbReference type="Proteomes" id="UP000789325"/>
    </source>
</evidence>
<gene>
    <name evidence="3" type="ORF">K8V16_03745</name>
</gene>
<comment type="caution">
    <text evidence="3">The sequence shown here is derived from an EMBL/GenBank/DDBJ whole genome shotgun (WGS) entry which is preliminary data.</text>
</comment>
<dbReference type="InterPro" id="IPR020945">
    <property type="entry name" value="DMSO/NO3_reduct_chaperone"/>
</dbReference>
<dbReference type="InterPro" id="IPR036411">
    <property type="entry name" value="TorD-like_sf"/>
</dbReference>
<evidence type="ECO:0000256" key="2">
    <source>
        <dbReference type="SAM" id="MobiDB-lite"/>
    </source>
</evidence>
<keyword evidence="1" id="KW-0143">Chaperone</keyword>
<proteinExistence type="predicted"/>
<feature type="region of interest" description="Disordered" evidence="2">
    <location>
        <begin position="1"/>
        <end position="27"/>
    </location>
</feature>
<protein>
    <submittedName>
        <fullName evidence="3">Molecular chaperone TorD family protein</fullName>
    </submittedName>
</protein>
<evidence type="ECO:0000313" key="3">
    <source>
        <dbReference type="EMBL" id="HJH42888.1"/>
    </source>
</evidence>
<reference evidence="3" key="2">
    <citation type="submission" date="2021-09" db="EMBL/GenBank/DDBJ databases">
        <authorList>
            <person name="Gilroy R."/>
        </authorList>
    </citation>
    <scope>NUCLEOTIDE SEQUENCE</scope>
    <source>
        <strain evidence="3">USAMLcec12-2067</strain>
    </source>
</reference>
<dbReference type="InterPro" id="IPR050289">
    <property type="entry name" value="TorD/DmsD_chaperones"/>
</dbReference>
<dbReference type="PANTHER" id="PTHR34227">
    <property type="entry name" value="CHAPERONE PROTEIN YCDY"/>
    <property type="match status" value="1"/>
</dbReference>
<accession>A0A9D3ACJ8</accession>
<sequence length="219" mass="24632">MPAHEGEAAPIASNASDSEQVRASDAAPSADELMPFVELARLYAAGALTALSHEEWRRFEALAEEPLALRDPALAHIVERIARPDARDAETFPYAFNRLFVGPDRLLAAPYETVHVSGSRTLMQRETLAVRACYRAEGFEPRALNAQPDDHLAFELGFLVKLLERDDERAREAFRAFMRDHLGRWGEDHTREVREHADNGICLAFADLLDRVIALCRQR</sequence>
<dbReference type="PANTHER" id="PTHR34227:SF1">
    <property type="entry name" value="DIMETHYL SULFOXIDE REDUCTASE CHAPERONE-RELATED"/>
    <property type="match status" value="1"/>
</dbReference>
<dbReference type="AlphaFoldDB" id="A0A9D3ACJ8"/>
<dbReference type="Pfam" id="PF02613">
    <property type="entry name" value="Nitrate_red_del"/>
    <property type="match status" value="1"/>
</dbReference>
<organism evidence="3 4">
    <name type="scientific">Rubneribacter badeniensis</name>
    <dbReference type="NCBI Taxonomy" id="2070688"/>
    <lineage>
        <taxon>Bacteria</taxon>
        <taxon>Bacillati</taxon>
        <taxon>Actinomycetota</taxon>
        <taxon>Coriobacteriia</taxon>
        <taxon>Eggerthellales</taxon>
        <taxon>Eggerthellaceae</taxon>
        <taxon>Rubneribacter</taxon>
    </lineage>
</organism>
<evidence type="ECO:0000256" key="1">
    <source>
        <dbReference type="ARBA" id="ARBA00023186"/>
    </source>
</evidence>
<dbReference type="SUPFAM" id="SSF89155">
    <property type="entry name" value="TorD-like"/>
    <property type="match status" value="1"/>
</dbReference>
<dbReference type="Gene3D" id="1.10.3480.10">
    <property type="entry name" value="TorD-like"/>
    <property type="match status" value="1"/>
</dbReference>
<name>A0A9D3ACJ8_9ACTN</name>
<reference evidence="3" key="1">
    <citation type="journal article" date="2021" name="PeerJ">
        <title>Extensive microbial diversity within the chicken gut microbiome revealed by metagenomics and culture.</title>
        <authorList>
            <person name="Gilroy R."/>
            <person name="Ravi A."/>
            <person name="Getino M."/>
            <person name="Pursley I."/>
            <person name="Horton D.L."/>
            <person name="Alikhan N.F."/>
            <person name="Baker D."/>
            <person name="Gharbi K."/>
            <person name="Hall N."/>
            <person name="Watson M."/>
            <person name="Adriaenssens E.M."/>
            <person name="Foster-Nyarko E."/>
            <person name="Jarju S."/>
            <person name="Secka A."/>
            <person name="Antonio M."/>
            <person name="Oren A."/>
            <person name="Chaudhuri R.R."/>
            <person name="La Ragione R."/>
            <person name="Hildebrand F."/>
            <person name="Pallen M.J."/>
        </authorList>
    </citation>
    <scope>NUCLEOTIDE SEQUENCE</scope>
    <source>
        <strain evidence="3">USAMLcec12-2067</strain>
    </source>
</reference>
<dbReference type="Proteomes" id="UP000789325">
    <property type="component" value="Unassembled WGS sequence"/>
</dbReference>